<feature type="region of interest" description="Disordered" evidence="1">
    <location>
        <begin position="128"/>
        <end position="264"/>
    </location>
</feature>
<proteinExistence type="predicted"/>
<evidence type="ECO:0000256" key="1">
    <source>
        <dbReference type="SAM" id="MobiDB-lite"/>
    </source>
</evidence>
<evidence type="ECO:0000313" key="2">
    <source>
        <dbReference type="EMBL" id="TGO46219.1"/>
    </source>
</evidence>
<dbReference type="AlphaFoldDB" id="A0A4Z1HBJ5"/>
<organism evidence="2 3">
    <name type="scientific">Botryotinia convoluta</name>
    <dbReference type="NCBI Taxonomy" id="54673"/>
    <lineage>
        <taxon>Eukaryota</taxon>
        <taxon>Fungi</taxon>
        <taxon>Dikarya</taxon>
        <taxon>Ascomycota</taxon>
        <taxon>Pezizomycotina</taxon>
        <taxon>Leotiomycetes</taxon>
        <taxon>Helotiales</taxon>
        <taxon>Sclerotiniaceae</taxon>
        <taxon>Botryotinia</taxon>
    </lineage>
</organism>
<accession>A0A4Z1HBJ5</accession>
<feature type="compositionally biased region" description="Polar residues" evidence="1">
    <location>
        <begin position="218"/>
        <end position="228"/>
    </location>
</feature>
<feature type="compositionally biased region" description="Low complexity" evidence="1">
    <location>
        <begin position="185"/>
        <end position="200"/>
    </location>
</feature>
<comment type="caution">
    <text evidence="2">The sequence shown here is derived from an EMBL/GenBank/DDBJ whole genome shotgun (WGS) entry which is preliminary data.</text>
</comment>
<feature type="compositionally biased region" description="Basic residues" evidence="1">
    <location>
        <begin position="255"/>
        <end position="264"/>
    </location>
</feature>
<sequence>MSDQSNRQERERLQNFDRWLVEEIVPYLTRDVPGEVDEMQAYPPSNELANQFYQSNSPQMISTTTESPPADFWIEGNDYSTEAGYSQDGRYPVQTSSVAGYQAQTPLMYDAEPLGHVEQEYGIAYAQSRPTSRELEEGWHQHQPGVWEWLGQGAPPGYQETQPQPARNTQASGDEQNLNQEAYARVSAPSSQRYSSPSVQLVTTPSQFLSAIDHSPRSWENMTNASDSQSEDQNHSVAGDGQRVSGNHRGDQRNARRAHRRRKP</sequence>
<feature type="compositionally biased region" description="Basic and acidic residues" evidence="1">
    <location>
        <begin position="131"/>
        <end position="140"/>
    </location>
</feature>
<name>A0A4Z1HBJ5_9HELO</name>
<feature type="compositionally biased region" description="Polar residues" evidence="1">
    <location>
        <begin position="159"/>
        <end position="180"/>
    </location>
</feature>
<dbReference type="OrthoDB" id="10374655at2759"/>
<dbReference type="EMBL" id="PQXN01000335">
    <property type="protein sequence ID" value="TGO46219.1"/>
    <property type="molecule type" value="Genomic_DNA"/>
</dbReference>
<dbReference type="Proteomes" id="UP000297527">
    <property type="component" value="Unassembled WGS sequence"/>
</dbReference>
<evidence type="ECO:0000313" key="3">
    <source>
        <dbReference type="Proteomes" id="UP000297527"/>
    </source>
</evidence>
<gene>
    <name evidence="2" type="ORF">BCON_0337g00080</name>
</gene>
<reference evidence="2 3" key="1">
    <citation type="submission" date="2017-12" db="EMBL/GenBank/DDBJ databases">
        <title>Comparative genomics of Botrytis spp.</title>
        <authorList>
            <person name="Valero-Jimenez C.A."/>
            <person name="Tapia P."/>
            <person name="Veloso J."/>
            <person name="Silva-Moreno E."/>
            <person name="Staats M."/>
            <person name="Valdes J.H."/>
            <person name="Van Kan J.A.L."/>
        </authorList>
    </citation>
    <scope>NUCLEOTIDE SEQUENCE [LARGE SCALE GENOMIC DNA]</scope>
    <source>
        <strain evidence="2 3">MUCL11595</strain>
    </source>
</reference>
<protein>
    <submittedName>
        <fullName evidence="2">Uncharacterized protein</fullName>
    </submittedName>
</protein>
<keyword evidence="3" id="KW-1185">Reference proteome</keyword>